<feature type="domain" description="Protein kinase" evidence="12">
    <location>
        <begin position="45"/>
        <end position="301"/>
    </location>
</feature>
<dbReference type="FunFam" id="3.30.200.20:FF:000191">
    <property type="entry name" value="3-phosphoinositide-dependent protein kinase 2-like"/>
    <property type="match status" value="1"/>
</dbReference>
<dbReference type="Pfam" id="PF14593">
    <property type="entry name" value="PH_3"/>
    <property type="match status" value="1"/>
</dbReference>
<dbReference type="InterPro" id="IPR011993">
    <property type="entry name" value="PH-like_dom_sf"/>
</dbReference>
<organism evidence="13">
    <name type="scientific">Absidia glauca</name>
    <name type="common">Pin mould</name>
    <dbReference type="NCBI Taxonomy" id="4829"/>
    <lineage>
        <taxon>Eukaryota</taxon>
        <taxon>Fungi</taxon>
        <taxon>Fungi incertae sedis</taxon>
        <taxon>Mucoromycota</taxon>
        <taxon>Mucoromycotina</taxon>
        <taxon>Mucoromycetes</taxon>
        <taxon>Mucorales</taxon>
        <taxon>Cunninghamellaceae</taxon>
        <taxon>Absidia</taxon>
    </lineage>
</organism>
<evidence type="ECO:0000313" key="13">
    <source>
        <dbReference type="EMBL" id="SAM00873.1"/>
    </source>
</evidence>
<evidence type="ECO:0000256" key="9">
    <source>
        <dbReference type="ARBA" id="ARBA00048679"/>
    </source>
</evidence>
<dbReference type="Gene3D" id="1.10.510.10">
    <property type="entry name" value="Transferase(Phosphotransferase) domain 1"/>
    <property type="match status" value="1"/>
</dbReference>
<evidence type="ECO:0000256" key="10">
    <source>
        <dbReference type="PROSITE-ProRule" id="PRU10141"/>
    </source>
</evidence>
<gene>
    <name evidence="13" type="primary">ABSGL_06599.1 scaffold 8461</name>
</gene>
<feature type="compositionally biased region" description="Polar residues" evidence="11">
    <location>
        <begin position="354"/>
        <end position="382"/>
    </location>
</feature>
<feature type="region of interest" description="Disordered" evidence="11">
    <location>
        <begin position="1"/>
        <end position="41"/>
    </location>
</feature>
<evidence type="ECO:0000259" key="12">
    <source>
        <dbReference type="PROSITE" id="PS50011"/>
    </source>
</evidence>
<feature type="compositionally biased region" description="Polar residues" evidence="11">
    <location>
        <begin position="1"/>
        <end position="26"/>
    </location>
</feature>
<dbReference type="CDD" id="cd05581">
    <property type="entry name" value="STKc_PDK1"/>
    <property type="match status" value="1"/>
</dbReference>
<reference evidence="13" key="1">
    <citation type="submission" date="2016-04" db="EMBL/GenBank/DDBJ databases">
        <authorList>
            <person name="Evans L.H."/>
            <person name="Alamgir A."/>
            <person name="Owens N."/>
            <person name="Weber N.D."/>
            <person name="Virtaneva K."/>
            <person name="Barbian K."/>
            <person name="Babar A."/>
            <person name="Rosenke K."/>
        </authorList>
    </citation>
    <scope>NUCLEOTIDE SEQUENCE [LARGE SCALE GENOMIC DNA]</scope>
    <source>
        <strain evidence="13">CBS 101.48</strain>
    </source>
</reference>
<comment type="similarity">
    <text evidence="1">Belongs to the protein kinase superfamily. AGC Ser/Thr protein kinase family. PDPK1 subfamily.</text>
</comment>
<feature type="compositionally biased region" description="Low complexity" evidence="11">
    <location>
        <begin position="399"/>
        <end position="413"/>
    </location>
</feature>
<dbReference type="InterPro" id="IPR050236">
    <property type="entry name" value="Ser_Thr_kinase_AGC"/>
</dbReference>
<dbReference type="InParanoid" id="A0A163JPG6"/>
<dbReference type="AlphaFoldDB" id="A0A163JPG6"/>
<dbReference type="PROSITE" id="PS50011">
    <property type="entry name" value="PROTEIN_KINASE_DOM"/>
    <property type="match status" value="1"/>
</dbReference>
<comment type="catalytic activity">
    <reaction evidence="8">
        <text>L-threonyl-[protein] + ATP = O-phospho-L-threonyl-[protein] + ADP + H(+)</text>
        <dbReference type="Rhea" id="RHEA:46608"/>
        <dbReference type="Rhea" id="RHEA-COMP:11060"/>
        <dbReference type="Rhea" id="RHEA-COMP:11605"/>
        <dbReference type="ChEBI" id="CHEBI:15378"/>
        <dbReference type="ChEBI" id="CHEBI:30013"/>
        <dbReference type="ChEBI" id="CHEBI:30616"/>
        <dbReference type="ChEBI" id="CHEBI:61977"/>
        <dbReference type="ChEBI" id="CHEBI:456216"/>
        <dbReference type="EC" id="2.7.11.1"/>
    </reaction>
</comment>
<protein>
    <recommendedName>
        <fullName evidence="2">non-specific serine/threonine protein kinase</fullName>
        <ecNumber evidence="2">2.7.11.1</ecNumber>
    </recommendedName>
</protein>
<keyword evidence="3" id="KW-0723">Serine/threonine-protein kinase</keyword>
<evidence type="ECO:0000256" key="1">
    <source>
        <dbReference type="ARBA" id="ARBA00010006"/>
    </source>
</evidence>
<dbReference type="InterPro" id="IPR033931">
    <property type="entry name" value="PDK1-typ_PH"/>
</dbReference>
<dbReference type="SUPFAM" id="SSF50729">
    <property type="entry name" value="PH domain-like"/>
    <property type="match status" value="1"/>
</dbReference>
<dbReference type="PROSITE" id="PS00107">
    <property type="entry name" value="PROTEIN_KINASE_ATP"/>
    <property type="match status" value="1"/>
</dbReference>
<evidence type="ECO:0000256" key="11">
    <source>
        <dbReference type="SAM" id="MobiDB-lite"/>
    </source>
</evidence>
<name>A0A163JPG6_ABSGL</name>
<dbReference type="InterPro" id="IPR000719">
    <property type="entry name" value="Prot_kinase_dom"/>
</dbReference>
<evidence type="ECO:0000256" key="5">
    <source>
        <dbReference type="ARBA" id="ARBA00022741"/>
    </source>
</evidence>
<dbReference type="OMA" id="QYRVPDN"/>
<dbReference type="GO" id="GO:0005524">
    <property type="term" value="F:ATP binding"/>
    <property type="evidence" value="ECO:0007669"/>
    <property type="project" value="UniProtKB-UniRule"/>
</dbReference>
<dbReference type="InterPro" id="IPR039046">
    <property type="entry name" value="PDPK1"/>
</dbReference>
<dbReference type="Gene3D" id="3.30.200.20">
    <property type="entry name" value="Phosphorylase Kinase, domain 1"/>
    <property type="match status" value="1"/>
</dbReference>
<dbReference type="Proteomes" id="UP000078561">
    <property type="component" value="Unassembled WGS sequence"/>
</dbReference>
<sequence>MTTPTSNPEETGTPHQQPETTSTTAASVDDPSHPLHNHRRTVTDFDYGEAIGEGSYSTVLVARDKKTDKQYAVKKLDKAHIVKNDKVKYVMSERDALSRMNHPGIVKLYWTFRDNRSLYYVLDLAPHGELYTFIQKMAPLDIDTTRYYASQILVALDHIHSKEVVHSILLDDEMHIKIADFGSAKILSEDTVGHVSGTRSFVGTAEFVSPELLLSNPTHKEADWWAFGCVIFQMLSGRSPFKAATDYLIFQKIKNLDYEFPEDFPQVAKDLVQRLLVTDSEKRLGSKAMGGVDSIKAHPFFQGVDFDQAFQQPAPAIAHHYMEDLKRQQAEQRSKPATNDDFDSDDDLGFGTWLNGQQQQGNDFYTIPTTIPTSLAEDSSPSPIAGVEMGTPCQHNVEPHSLSSLMPPELSSSAQESQINPGTQVSPSSPVNDASSTQLLPAMPSNNPQSQGPGGQSSRIAYLYPNESIVHASSVSHRRGLFTKKRYLILTDKPRLLYLDEGREPDGSGGKLRNEIDWTPKLSPELKGSTAFSITTVRITLA</sequence>
<accession>A0A163JPG6</accession>
<evidence type="ECO:0000256" key="6">
    <source>
        <dbReference type="ARBA" id="ARBA00022777"/>
    </source>
</evidence>
<dbReference type="EC" id="2.7.11.1" evidence="2"/>
<dbReference type="EMBL" id="LT553433">
    <property type="protein sequence ID" value="SAM00873.1"/>
    <property type="molecule type" value="Genomic_DNA"/>
</dbReference>
<keyword evidence="4" id="KW-0808">Transferase</keyword>
<comment type="catalytic activity">
    <reaction evidence="9">
        <text>L-seryl-[protein] + ATP = O-phospho-L-seryl-[protein] + ADP + H(+)</text>
        <dbReference type="Rhea" id="RHEA:17989"/>
        <dbReference type="Rhea" id="RHEA-COMP:9863"/>
        <dbReference type="Rhea" id="RHEA-COMP:11604"/>
        <dbReference type="ChEBI" id="CHEBI:15378"/>
        <dbReference type="ChEBI" id="CHEBI:29999"/>
        <dbReference type="ChEBI" id="CHEBI:30616"/>
        <dbReference type="ChEBI" id="CHEBI:83421"/>
        <dbReference type="ChEBI" id="CHEBI:456216"/>
        <dbReference type="EC" id="2.7.11.1"/>
    </reaction>
</comment>
<feature type="binding site" evidence="10">
    <location>
        <position position="75"/>
    </location>
    <ligand>
        <name>ATP</name>
        <dbReference type="ChEBI" id="CHEBI:30616"/>
    </ligand>
</feature>
<dbReference type="SUPFAM" id="SSF56112">
    <property type="entry name" value="Protein kinase-like (PK-like)"/>
    <property type="match status" value="1"/>
</dbReference>
<evidence type="ECO:0000256" key="4">
    <source>
        <dbReference type="ARBA" id="ARBA00022679"/>
    </source>
</evidence>
<feature type="compositionally biased region" description="Polar residues" evidence="11">
    <location>
        <begin position="414"/>
        <end position="459"/>
    </location>
</feature>
<proteinExistence type="inferred from homology"/>
<dbReference type="FunCoup" id="A0A163JPG6">
    <property type="interactions" value="469"/>
</dbReference>
<evidence type="ECO:0000256" key="7">
    <source>
        <dbReference type="ARBA" id="ARBA00022840"/>
    </source>
</evidence>
<keyword evidence="14" id="KW-1185">Reference proteome</keyword>
<dbReference type="PANTHER" id="PTHR24356">
    <property type="entry name" value="SERINE/THREONINE-PROTEIN KINASE"/>
    <property type="match status" value="1"/>
</dbReference>
<evidence type="ECO:0000313" key="14">
    <source>
        <dbReference type="Proteomes" id="UP000078561"/>
    </source>
</evidence>
<feature type="region of interest" description="Disordered" evidence="11">
    <location>
        <begin position="325"/>
        <end position="459"/>
    </location>
</feature>
<dbReference type="GO" id="GO:0004674">
    <property type="term" value="F:protein serine/threonine kinase activity"/>
    <property type="evidence" value="ECO:0007669"/>
    <property type="project" value="UniProtKB-KW"/>
</dbReference>
<keyword evidence="6" id="KW-0418">Kinase</keyword>
<dbReference type="Gene3D" id="2.30.29.30">
    <property type="entry name" value="Pleckstrin-homology domain (PH domain)/Phosphotyrosine-binding domain (PTB)"/>
    <property type="match status" value="1"/>
</dbReference>
<evidence type="ECO:0000256" key="2">
    <source>
        <dbReference type="ARBA" id="ARBA00012513"/>
    </source>
</evidence>
<dbReference type="OrthoDB" id="347657at2759"/>
<dbReference type="STRING" id="4829.A0A163JPG6"/>
<keyword evidence="5 10" id="KW-0547">Nucleotide-binding</keyword>
<dbReference type="Pfam" id="PF00069">
    <property type="entry name" value="Pkinase"/>
    <property type="match status" value="1"/>
</dbReference>
<feature type="compositionally biased region" description="Basic and acidic residues" evidence="11">
    <location>
        <begin position="325"/>
        <end position="334"/>
    </location>
</feature>
<dbReference type="PANTHER" id="PTHR24356:SF163">
    <property type="entry name" value="3-PHOSPHOINOSITIDE-DEPENDENT PROTEIN KINASE 1-RELATED"/>
    <property type="match status" value="1"/>
</dbReference>
<dbReference type="InterPro" id="IPR017441">
    <property type="entry name" value="Protein_kinase_ATP_BS"/>
</dbReference>
<keyword evidence="7 10" id="KW-0067">ATP-binding</keyword>
<dbReference type="InterPro" id="IPR011009">
    <property type="entry name" value="Kinase-like_dom_sf"/>
</dbReference>
<evidence type="ECO:0000256" key="3">
    <source>
        <dbReference type="ARBA" id="ARBA00022527"/>
    </source>
</evidence>
<evidence type="ECO:0000256" key="8">
    <source>
        <dbReference type="ARBA" id="ARBA00047899"/>
    </source>
</evidence>
<dbReference type="GO" id="GO:0035556">
    <property type="term" value="P:intracellular signal transduction"/>
    <property type="evidence" value="ECO:0007669"/>
    <property type="project" value="TreeGrafter"/>
</dbReference>